<organism evidence="1 2">
    <name type="scientific">Aquimarina atlantica</name>
    <dbReference type="NCBI Taxonomy" id="1317122"/>
    <lineage>
        <taxon>Bacteria</taxon>
        <taxon>Pseudomonadati</taxon>
        <taxon>Bacteroidota</taxon>
        <taxon>Flavobacteriia</taxon>
        <taxon>Flavobacteriales</taxon>
        <taxon>Flavobacteriaceae</taxon>
        <taxon>Aquimarina</taxon>
    </lineage>
</organism>
<protein>
    <recommendedName>
        <fullName evidence="3">DUF1905 domain-containing protein</fullName>
    </recommendedName>
</protein>
<dbReference type="SUPFAM" id="SSF141694">
    <property type="entry name" value="AF2212/PG0164-like"/>
    <property type="match status" value="1"/>
</dbReference>
<proteinExistence type="predicted"/>
<comment type="caution">
    <text evidence="1">The sequence shown here is derived from an EMBL/GenBank/DDBJ whole genome shotgun (WGS) entry which is preliminary data.</text>
</comment>
<accession>A0A023BVX6</accession>
<reference evidence="1 2" key="1">
    <citation type="submission" date="2014-04" db="EMBL/GenBank/DDBJ databases">
        <title>Aquimarina sp. 22II-S11-z7 Genome Sequencing.</title>
        <authorList>
            <person name="Lai Q."/>
        </authorList>
    </citation>
    <scope>NUCLEOTIDE SEQUENCE [LARGE SCALE GENOMIC DNA]</scope>
    <source>
        <strain evidence="1 2">22II-S11-z7</strain>
    </source>
</reference>
<dbReference type="OrthoDB" id="959664at2"/>
<evidence type="ECO:0008006" key="3">
    <source>
        <dbReference type="Google" id="ProtNLM"/>
    </source>
</evidence>
<dbReference type="EMBL" id="AQRA01000004">
    <property type="protein sequence ID" value="EZH74187.1"/>
    <property type="molecule type" value="Genomic_DNA"/>
</dbReference>
<keyword evidence="2" id="KW-1185">Reference proteome</keyword>
<gene>
    <name evidence="1" type="ORF">ATO12_15060</name>
</gene>
<dbReference type="Pfam" id="PF13376">
    <property type="entry name" value="OmdA"/>
    <property type="match status" value="1"/>
</dbReference>
<dbReference type="Proteomes" id="UP000023541">
    <property type="component" value="Unassembled WGS sequence"/>
</dbReference>
<dbReference type="AlphaFoldDB" id="A0A023BVX6"/>
<dbReference type="RefSeq" id="WP_034241754.1">
    <property type="nucleotide sequence ID" value="NZ_AQRA01000004.1"/>
</dbReference>
<dbReference type="STRING" id="1317122.ATO12_15060"/>
<evidence type="ECO:0000313" key="1">
    <source>
        <dbReference type="EMBL" id="EZH74187.1"/>
    </source>
</evidence>
<dbReference type="eggNOG" id="COG4430">
    <property type="taxonomic scope" value="Bacteria"/>
</dbReference>
<sequence>MKTHIFKTSLHSSHSVIVPTKIAQSLIEEGHKRVVVEITFNTASVQFHAALQKWNSNYLITFNKQNQKKLGMFPTDFFEVTLHEDTTKYGVEMPEEFDAVLQSDPEAFEIFESLTDGKKRSLIYYILKIKNSQSRIDKALIITENLKRGIRDNKELIKRM</sequence>
<evidence type="ECO:0000313" key="2">
    <source>
        <dbReference type="Proteomes" id="UP000023541"/>
    </source>
</evidence>
<name>A0A023BVX6_9FLAO</name>